<keyword evidence="3" id="KW-0560">Oxidoreductase</keyword>
<sequence length="577" mass="64852">MGIFGYANLSDRIRSHQSLNKFRNTPQVADPRWCSVNGSIPPWVNGILYRIGPGKYNLGNGEQQYVIQHAFDGLPFVHRFELSSEKQAVLYNNRLIAESVERELVDNPKANIAFFGHTPKLSTKNGFMNMVGRFRELSSSRKKSDMNPSGEMVGVTITPNFPLPNKFGLAPNDDHVLVAKTDVNILQHIHSNTLIPERLFDYSDYNNDLAGSLSAAHHQRDPKTDESFNFSLNFGSKPSITVFCIDSKGNSKVLAKITERLLPNGERSPFLPAYLHSFWLTEKYVVIPESPLYYANNGIDVLVHGSAVTSMAWKESSPTYLHIISRDPTVGHVVTIPVEDPFFTFHTGNAWDSVDEKGNPVVELDCCAFDSGDIVYQVHRYGVMERYAGENKKITPTVQKKQRGITIPPSPYIAFGNFHRYRATWDMKARTGKSSYNVIAKNIEFPRFASHLGCQKTRYVWGCQHEAATAKDSERFSLVKVDTETGQVTKFERERTMFSEPIFIPNPDNVSNDEDDGALLSFANIIDSRGPDHDRCILSIVDSKTMKEIGHCDIGQFIATTFHGSFVDMEFVSVSVN</sequence>
<evidence type="ECO:0000313" key="6">
    <source>
        <dbReference type="EMBL" id="KAG2225235.1"/>
    </source>
</evidence>
<comment type="similarity">
    <text evidence="1">Belongs to the carotenoid oxygenase family.</text>
</comment>
<keyword evidence="4 5" id="KW-0408">Iron</keyword>
<name>A0A8H7S9A9_9FUNG</name>
<keyword evidence="7" id="KW-1185">Reference proteome</keyword>
<evidence type="ECO:0000256" key="1">
    <source>
        <dbReference type="ARBA" id="ARBA00006787"/>
    </source>
</evidence>
<feature type="binding site" evidence="5">
    <location>
        <position position="563"/>
    </location>
    <ligand>
        <name>Fe cation</name>
        <dbReference type="ChEBI" id="CHEBI:24875"/>
        <note>catalytic</note>
    </ligand>
</feature>
<reference evidence="6 7" key="1">
    <citation type="submission" date="2020-12" db="EMBL/GenBank/DDBJ databases">
        <title>Metabolic potential, ecology and presence of endohyphal bacteria is reflected in genomic diversity of Mucoromycotina.</title>
        <authorList>
            <person name="Muszewska A."/>
            <person name="Okrasinska A."/>
            <person name="Steczkiewicz K."/>
            <person name="Drgas O."/>
            <person name="Orlowska M."/>
            <person name="Perlinska-Lenart U."/>
            <person name="Aleksandrzak-Piekarczyk T."/>
            <person name="Szatraj K."/>
            <person name="Zielenkiewicz U."/>
            <person name="Pilsyk S."/>
            <person name="Malc E."/>
            <person name="Mieczkowski P."/>
            <person name="Kruszewska J.S."/>
            <person name="Biernat P."/>
            <person name="Pawlowska J."/>
        </authorList>
    </citation>
    <scope>NUCLEOTIDE SEQUENCE [LARGE SCALE GENOMIC DNA]</scope>
    <source>
        <strain evidence="6 7">CBS 142.35</strain>
    </source>
</reference>
<dbReference type="EMBL" id="JAEPRB010000030">
    <property type="protein sequence ID" value="KAG2225235.1"/>
    <property type="molecule type" value="Genomic_DNA"/>
</dbReference>
<dbReference type="OrthoDB" id="407010at2759"/>
<keyword evidence="2 5" id="KW-0479">Metal-binding</keyword>
<dbReference type="PANTHER" id="PTHR10543:SF24">
    <property type="entry name" value="CAROTENOID ISOMEROOXYGENASE"/>
    <property type="match status" value="1"/>
</dbReference>
<comment type="caution">
    <text evidence="6">The sequence shown here is derived from an EMBL/GenBank/DDBJ whole genome shotgun (WGS) entry which is preliminary data.</text>
</comment>
<feature type="binding site" evidence="5">
    <location>
        <position position="217"/>
    </location>
    <ligand>
        <name>Fe cation</name>
        <dbReference type="ChEBI" id="CHEBI:24875"/>
        <note>catalytic</note>
    </ligand>
</feature>
<comment type="cofactor">
    <cofactor evidence="5">
        <name>Fe(2+)</name>
        <dbReference type="ChEBI" id="CHEBI:29033"/>
    </cofactor>
    <text evidence="5">Binds 1 Fe(2+) ion per subunit.</text>
</comment>
<dbReference type="InterPro" id="IPR004294">
    <property type="entry name" value="Carotenoid_Oase"/>
</dbReference>
<proteinExistence type="inferred from homology"/>
<dbReference type="GO" id="GO:0016121">
    <property type="term" value="P:carotene catabolic process"/>
    <property type="evidence" value="ECO:0007669"/>
    <property type="project" value="TreeGrafter"/>
</dbReference>
<evidence type="ECO:0000256" key="5">
    <source>
        <dbReference type="PIRSR" id="PIRSR604294-1"/>
    </source>
</evidence>
<accession>A0A8H7S9A9</accession>
<dbReference type="Pfam" id="PF03055">
    <property type="entry name" value="RPE65"/>
    <property type="match status" value="1"/>
</dbReference>
<dbReference type="PANTHER" id="PTHR10543">
    <property type="entry name" value="BETA-CAROTENE DIOXYGENASE"/>
    <property type="match status" value="1"/>
</dbReference>
<evidence type="ECO:0008006" key="8">
    <source>
        <dbReference type="Google" id="ProtNLM"/>
    </source>
</evidence>
<evidence type="ECO:0000256" key="4">
    <source>
        <dbReference type="ARBA" id="ARBA00023004"/>
    </source>
</evidence>
<dbReference type="GO" id="GO:0046872">
    <property type="term" value="F:metal ion binding"/>
    <property type="evidence" value="ECO:0007669"/>
    <property type="project" value="UniProtKB-KW"/>
</dbReference>
<evidence type="ECO:0000256" key="3">
    <source>
        <dbReference type="ARBA" id="ARBA00023002"/>
    </source>
</evidence>
<feature type="binding site" evidence="5">
    <location>
        <position position="346"/>
    </location>
    <ligand>
        <name>Fe cation</name>
        <dbReference type="ChEBI" id="CHEBI:24875"/>
        <note>catalytic</note>
    </ligand>
</feature>
<evidence type="ECO:0000256" key="2">
    <source>
        <dbReference type="ARBA" id="ARBA00022723"/>
    </source>
</evidence>
<dbReference type="AlphaFoldDB" id="A0A8H7S9A9"/>
<dbReference type="Proteomes" id="UP000646827">
    <property type="component" value="Unassembled WGS sequence"/>
</dbReference>
<dbReference type="GO" id="GO:0010436">
    <property type="term" value="F:carotenoid dioxygenase activity"/>
    <property type="evidence" value="ECO:0007669"/>
    <property type="project" value="TreeGrafter"/>
</dbReference>
<protein>
    <recommendedName>
        <fullName evidence="8">Carotenoid oxygenase</fullName>
    </recommendedName>
</protein>
<gene>
    <name evidence="6" type="ORF">INT45_001458</name>
</gene>
<feature type="binding site" evidence="5">
    <location>
        <position position="276"/>
    </location>
    <ligand>
        <name>Fe cation</name>
        <dbReference type="ChEBI" id="CHEBI:24875"/>
        <note>catalytic</note>
    </ligand>
</feature>
<organism evidence="6 7">
    <name type="scientific">Circinella minor</name>
    <dbReference type="NCBI Taxonomy" id="1195481"/>
    <lineage>
        <taxon>Eukaryota</taxon>
        <taxon>Fungi</taxon>
        <taxon>Fungi incertae sedis</taxon>
        <taxon>Mucoromycota</taxon>
        <taxon>Mucoromycotina</taxon>
        <taxon>Mucoromycetes</taxon>
        <taxon>Mucorales</taxon>
        <taxon>Lichtheimiaceae</taxon>
        <taxon>Circinella</taxon>
    </lineage>
</organism>
<evidence type="ECO:0000313" key="7">
    <source>
        <dbReference type="Proteomes" id="UP000646827"/>
    </source>
</evidence>